<dbReference type="InterPro" id="IPR010730">
    <property type="entry name" value="HET"/>
</dbReference>
<evidence type="ECO:0000259" key="3">
    <source>
        <dbReference type="Pfam" id="PF26640"/>
    </source>
</evidence>
<dbReference type="Proteomes" id="UP000308197">
    <property type="component" value="Unassembled WGS sequence"/>
</dbReference>
<keyword evidence="5" id="KW-1185">Reference proteome</keyword>
<reference evidence="4 5" key="1">
    <citation type="journal article" date="2019" name="Nat. Ecol. Evol.">
        <title>Megaphylogeny resolves global patterns of mushroom evolution.</title>
        <authorList>
            <person name="Varga T."/>
            <person name="Krizsan K."/>
            <person name="Foldi C."/>
            <person name="Dima B."/>
            <person name="Sanchez-Garcia M."/>
            <person name="Sanchez-Ramirez S."/>
            <person name="Szollosi G.J."/>
            <person name="Szarkandi J.G."/>
            <person name="Papp V."/>
            <person name="Albert L."/>
            <person name="Andreopoulos W."/>
            <person name="Angelini C."/>
            <person name="Antonin V."/>
            <person name="Barry K.W."/>
            <person name="Bougher N.L."/>
            <person name="Buchanan P."/>
            <person name="Buyck B."/>
            <person name="Bense V."/>
            <person name="Catcheside P."/>
            <person name="Chovatia M."/>
            <person name="Cooper J."/>
            <person name="Damon W."/>
            <person name="Desjardin D."/>
            <person name="Finy P."/>
            <person name="Geml J."/>
            <person name="Haridas S."/>
            <person name="Hughes K."/>
            <person name="Justo A."/>
            <person name="Karasinski D."/>
            <person name="Kautmanova I."/>
            <person name="Kiss B."/>
            <person name="Kocsube S."/>
            <person name="Kotiranta H."/>
            <person name="LaButti K.M."/>
            <person name="Lechner B.E."/>
            <person name="Liimatainen K."/>
            <person name="Lipzen A."/>
            <person name="Lukacs Z."/>
            <person name="Mihaltcheva S."/>
            <person name="Morgado L.N."/>
            <person name="Niskanen T."/>
            <person name="Noordeloos M.E."/>
            <person name="Ohm R.A."/>
            <person name="Ortiz-Santana B."/>
            <person name="Ovrebo C."/>
            <person name="Racz N."/>
            <person name="Riley R."/>
            <person name="Savchenko A."/>
            <person name="Shiryaev A."/>
            <person name="Soop K."/>
            <person name="Spirin V."/>
            <person name="Szebenyi C."/>
            <person name="Tomsovsky M."/>
            <person name="Tulloss R.E."/>
            <person name="Uehling J."/>
            <person name="Grigoriev I.V."/>
            <person name="Vagvolgyi C."/>
            <person name="Papp T."/>
            <person name="Martin F.M."/>
            <person name="Miettinen O."/>
            <person name="Hibbett D.S."/>
            <person name="Nagy L.G."/>
        </authorList>
    </citation>
    <scope>NUCLEOTIDE SEQUENCE [LARGE SCALE GENOMIC DNA]</scope>
    <source>
        <strain evidence="4 5">HHB13444</strain>
    </source>
</reference>
<sequence length="283" mass="32191">MRLLDTCTGHFHEVENHFEVPYAILSHTWTPAGEQSFQDVRSLPKERSNAGAPANSRPSLLEDERLSAKIRSACRIAQQHGYRYLWLDSCCIDKTSSAELSEAINCMYSWYRDAAVCYAFLSDVPDDDRPRASHSHFRQSRWFKRGWTLQELIAPRDVIFLSSGWQVLGTKIGLDTVVEEVTGINRAVLGHQELLHEVSVARRMSWAAARECTRVEDEAYSLMGIFDINMHTLYGEGRRAFVRLQKEILKRIPDQSLFAWGIPCLTALSLPPVLPPRSPVSDN</sequence>
<feature type="non-terminal residue" evidence="4">
    <location>
        <position position="283"/>
    </location>
</feature>
<evidence type="ECO:0000259" key="2">
    <source>
        <dbReference type="Pfam" id="PF06985"/>
    </source>
</evidence>
<dbReference type="AlphaFoldDB" id="A0A5C3PAD5"/>
<evidence type="ECO:0000313" key="4">
    <source>
        <dbReference type="EMBL" id="TFK86221.1"/>
    </source>
</evidence>
<dbReference type="Pfam" id="PF26640">
    <property type="entry name" value="DUF8212"/>
    <property type="match status" value="1"/>
</dbReference>
<dbReference type="PANTHER" id="PTHR10622">
    <property type="entry name" value="HET DOMAIN-CONTAINING PROTEIN"/>
    <property type="match status" value="1"/>
</dbReference>
<dbReference type="InterPro" id="IPR058525">
    <property type="entry name" value="DUF8212"/>
</dbReference>
<organism evidence="4 5">
    <name type="scientific">Polyporus arcularius HHB13444</name>
    <dbReference type="NCBI Taxonomy" id="1314778"/>
    <lineage>
        <taxon>Eukaryota</taxon>
        <taxon>Fungi</taxon>
        <taxon>Dikarya</taxon>
        <taxon>Basidiomycota</taxon>
        <taxon>Agaricomycotina</taxon>
        <taxon>Agaricomycetes</taxon>
        <taxon>Polyporales</taxon>
        <taxon>Polyporaceae</taxon>
        <taxon>Polyporus</taxon>
    </lineage>
</organism>
<dbReference type="PANTHER" id="PTHR10622:SF10">
    <property type="entry name" value="HET DOMAIN-CONTAINING PROTEIN"/>
    <property type="match status" value="1"/>
</dbReference>
<dbReference type="Pfam" id="PF06985">
    <property type="entry name" value="HET"/>
    <property type="match status" value="1"/>
</dbReference>
<name>A0A5C3PAD5_9APHY</name>
<dbReference type="EMBL" id="ML211210">
    <property type="protein sequence ID" value="TFK86221.1"/>
    <property type="molecule type" value="Genomic_DNA"/>
</dbReference>
<proteinExistence type="predicted"/>
<evidence type="ECO:0000256" key="1">
    <source>
        <dbReference type="SAM" id="MobiDB-lite"/>
    </source>
</evidence>
<feature type="domain" description="DUF8212" evidence="3">
    <location>
        <begin position="239"/>
        <end position="264"/>
    </location>
</feature>
<feature type="region of interest" description="Disordered" evidence="1">
    <location>
        <begin position="38"/>
        <end position="60"/>
    </location>
</feature>
<protein>
    <submittedName>
        <fullName evidence="4">HET-domain-containing protein</fullName>
    </submittedName>
</protein>
<evidence type="ECO:0000313" key="5">
    <source>
        <dbReference type="Proteomes" id="UP000308197"/>
    </source>
</evidence>
<feature type="domain" description="Heterokaryon incompatibility" evidence="2">
    <location>
        <begin position="22"/>
        <end position="126"/>
    </location>
</feature>
<dbReference type="STRING" id="1314778.A0A5C3PAD5"/>
<dbReference type="InParanoid" id="A0A5C3PAD5"/>
<gene>
    <name evidence="4" type="ORF">K466DRAFT_550777</name>
</gene>
<accession>A0A5C3PAD5</accession>